<dbReference type="EMBL" id="PUHZ01000003">
    <property type="protein sequence ID" value="PQO47824.1"/>
    <property type="molecule type" value="Genomic_DNA"/>
</dbReference>
<reference evidence="2 3" key="1">
    <citation type="submission" date="2018-02" db="EMBL/GenBank/DDBJ databases">
        <title>Comparative genomes isolates from brazilian mangrove.</title>
        <authorList>
            <person name="Araujo J.E."/>
            <person name="Taketani R.G."/>
            <person name="Silva M.C.P."/>
            <person name="Loureco M.V."/>
            <person name="Andreote F.D."/>
        </authorList>
    </citation>
    <scope>NUCLEOTIDE SEQUENCE [LARGE SCALE GENOMIC DNA]</scope>
    <source>
        <strain evidence="2 3">Nap-Phe MGV</strain>
    </source>
</reference>
<organism evidence="2 3">
    <name type="scientific">Blastopirellula marina</name>
    <dbReference type="NCBI Taxonomy" id="124"/>
    <lineage>
        <taxon>Bacteria</taxon>
        <taxon>Pseudomonadati</taxon>
        <taxon>Planctomycetota</taxon>
        <taxon>Planctomycetia</taxon>
        <taxon>Pirellulales</taxon>
        <taxon>Pirellulaceae</taxon>
        <taxon>Blastopirellula</taxon>
    </lineage>
</organism>
<protein>
    <recommendedName>
        <fullName evidence="4">Carboxypeptidase regulatory-like domain-containing protein</fullName>
    </recommendedName>
</protein>
<proteinExistence type="predicted"/>
<evidence type="ECO:0000256" key="1">
    <source>
        <dbReference type="SAM" id="MobiDB-lite"/>
    </source>
</evidence>
<feature type="compositionally biased region" description="Basic residues" evidence="1">
    <location>
        <begin position="119"/>
        <end position="128"/>
    </location>
</feature>
<comment type="caution">
    <text evidence="2">The sequence shown here is derived from an EMBL/GenBank/DDBJ whole genome shotgun (WGS) entry which is preliminary data.</text>
</comment>
<dbReference type="AlphaFoldDB" id="A0A2S8GUU7"/>
<feature type="region of interest" description="Disordered" evidence="1">
    <location>
        <begin position="106"/>
        <end position="128"/>
    </location>
</feature>
<accession>A0A2S8GUU7</accession>
<evidence type="ECO:0000313" key="2">
    <source>
        <dbReference type="EMBL" id="PQO47824.1"/>
    </source>
</evidence>
<dbReference type="Proteomes" id="UP000237819">
    <property type="component" value="Unassembled WGS sequence"/>
</dbReference>
<gene>
    <name evidence="2" type="ORF">C5Y93_01925</name>
</gene>
<evidence type="ECO:0000313" key="3">
    <source>
        <dbReference type="Proteomes" id="UP000237819"/>
    </source>
</evidence>
<name>A0A2S8GUU7_9BACT</name>
<evidence type="ECO:0008006" key="4">
    <source>
        <dbReference type="Google" id="ProtNLM"/>
    </source>
</evidence>
<sequence>MQGTATWNGQPIENGYVELQPVDGQGQFASADITDGKFSLSTLPGKRRVKVTAQRKIGETEPTERIPEPEPIMFQFIPPEFNSDSSLEMEITASDPTLDIELNGEELKSSQKPTAQEQKRKKAQGGGV</sequence>